<protein>
    <submittedName>
        <fullName evidence="9">WD40 repeat domain-containing serine/threonine protein kinase</fullName>
    </submittedName>
</protein>
<dbReference type="InterPro" id="IPR008271">
    <property type="entry name" value="Ser/Thr_kinase_AS"/>
</dbReference>
<dbReference type="InterPro" id="IPR036322">
    <property type="entry name" value="WD40_repeat_dom_sf"/>
</dbReference>
<organism evidence="9 10">
    <name type="scientific">Actinoplanes sichuanensis</name>
    <dbReference type="NCBI Taxonomy" id="512349"/>
    <lineage>
        <taxon>Bacteria</taxon>
        <taxon>Bacillati</taxon>
        <taxon>Actinomycetota</taxon>
        <taxon>Actinomycetes</taxon>
        <taxon>Micromonosporales</taxon>
        <taxon>Micromonosporaceae</taxon>
        <taxon>Actinoplanes</taxon>
    </lineage>
</organism>
<gene>
    <name evidence="9" type="ORF">ACFQ5G_52430</name>
</gene>
<dbReference type="Pfam" id="PF00400">
    <property type="entry name" value="WD40"/>
    <property type="match status" value="8"/>
</dbReference>
<evidence type="ECO:0000256" key="7">
    <source>
        <dbReference type="SAM" id="MobiDB-lite"/>
    </source>
</evidence>
<evidence type="ECO:0000313" key="9">
    <source>
        <dbReference type="EMBL" id="MFD1373992.1"/>
    </source>
</evidence>
<keyword evidence="9" id="KW-0808">Transferase</keyword>
<dbReference type="PROSITE" id="PS00108">
    <property type="entry name" value="PROTEIN_KINASE_ST"/>
    <property type="match status" value="1"/>
</dbReference>
<dbReference type="EMBL" id="JBHTMK010000077">
    <property type="protein sequence ID" value="MFD1373992.1"/>
    <property type="molecule type" value="Genomic_DNA"/>
</dbReference>
<dbReference type="Proteomes" id="UP001597183">
    <property type="component" value="Unassembled WGS sequence"/>
</dbReference>
<dbReference type="PROSITE" id="PS50011">
    <property type="entry name" value="PROTEIN_KINASE_DOM"/>
    <property type="match status" value="1"/>
</dbReference>
<dbReference type="GO" id="GO:0004674">
    <property type="term" value="F:protein serine/threonine kinase activity"/>
    <property type="evidence" value="ECO:0007669"/>
    <property type="project" value="UniProtKB-KW"/>
</dbReference>
<feature type="repeat" description="WD" evidence="5">
    <location>
        <begin position="683"/>
        <end position="712"/>
    </location>
</feature>
<dbReference type="SUPFAM" id="SSF56112">
    <property type="entry name" value="Protein kinase-like (PK-like)"/>
    <property type="match status" value="1"/>
</dbReference>
<dbReference type="PROSITE" id="PS00107">
    <property type="entry name" value="PROTEIN_KINASE_ATP"/>
    <property type="match status" value="1"/>
</dbReference>
<feature type="repeat" description="WD" evidence="5">
    <location>
        <begin position="634"/>
        <end position="675"/>
    </location>
</feature>
<feature type="repeat" description="WD" evidence="5">
    <location>
        <begin position="470"/>
        <end position="511"/>
    </location>
</feature>
<dbReference type="Pfam" id="PF00069">
    <property type="entry name" value="Pkinase"/>
    <property type="match status" value="1"/>
</dbReference>
<feature type="repeat" description="WD" evidence="5">
    <location>
        <begin position="758"/>
        <end position="792"/>
    </location>
</feature>
<name>A0ABW4AXB4_9ACTN</name>
<keyword evidence="9" id="KW-0418">Kinase</keyword>
<keyword evidence="10" id="KW-1185">Reference proteome</keyword>
<feature type="repeat" description="WD" evidence="5">
    <location>
        <begin position="552"/>
        <end position="593"/>
    </location>
</feature>
<feature type="repeat" description="WD" evidence="5">
    <location>
        <begin position="717"/>
        <end position="758"/>
    </location>
</feature>
<dbReference type="Gene3D" id="3.30.200.20">
    <property type="entry name" value="Phosphorylase Kinase, domain 1"/>
    <property type="match status" value="1"/>
</dbReference>
<evidence type="ECO:0000256" key="5">
    <source>
        <dbReference type="PROSITE-ProRule" id="PRU00221"/>
    </source>
</evidence>
<feature type="domain" description="Protein kinase" evidence="8">
    <location>
        <begin position="13"/>
        <end position="268"/>
    </location>
</feature>
<dbReference type="PRINTS" id="PR00320">
    <property type="entry name" value="GPROTEINBRPT"/>
</dbReference>
<dbReference type="CDD" id="cd14014">
    <property type="entry name" value="STKc_PknB_like"/>
    <property type="match status" value="1"/>
</dbReference>
<dbReference type="InterPro" id="IPR015943">
    <property type="entry name" value="WD40/YVTN_repeat-like_dom_sf"/>
</dbReference>
<dbReference type="Gene3D" id="2.130.10.10">
    <property type="entry name" value="YVTN repeat-like/Quinoprotein amine dehydrogenase"/>
    <property type="match status" value="3"/>
</dbReference>
<dbReference type="SUPFAM" id="SSF50978">
    <property type="entry name" value="WD40 repeat-like"/>
    <property type="match status" value="1"/>
</dbReference>
<keyword evidence="1 5" id="KW-0853">WD repeat</keyword>
<feature type="compositionally biased region" description="Low complexity" evidence="7">
    <location>
        <begin position="324"/>
        <end position="337"/>
    </location>
</feature>
<keyword evidence="3 6" id="KW-0547">Nucleotide-binding</keyword>
<accession>A0ABW4AXB4</accession>
<dbReference type="InterPro" id="IPR000719">
    <property type="entry name" value="Prot_kinase_dom"/>
</dbReference>
<keyword evidence="9" id="KW-0723">Serine/threonine-protein kinase</keyword>
<dbReference type="InterPro" id="IPR019775">
    <property type="entry name" value="WD40_repeat_CS"/>
</dbReference>
<feature type="region of interest" description="Disordered" evidence="7">
    <location>
        <begin position="265"/>
        <end position="400"/>
    </location>
</feature>
<feature type="repeat" description="WD" evidence="5">
    <location>
        <begin position="511"/>
        <end position="552"/>
    </location>
</feature>
<evidence type="ECO:0000256" key="1">
    <source>
        <dbReference type="ARBA" id="ARBA00022574"/>
    </source>
</evidence>
<dbReference type="CDD" id="cd00200">
    <property type="entry name" value="WD40"/>
    <property type="match status" value="1"/>
</dbReference>
<dbReference type="InterPro" id="IPR017441">
    <property type="entry name" value="Protein_kinase_ATP_BS"/>
</dbReference>
<comment type="caution">
    <text evidence="9">The sequence shown here is derived from an EMBL/GenBank/DDBJ whole genome shotgun (WGS) entry which is preliminary data.</text>
</comment>
<dbReference type="PANTHER" id="PTHR44156">
    <property type="entry name" value="SUPERNUMERARY LIMBS, ISOFORM B-RELATED"/>
    <property type="match status" value="1"/>
</dbReference>
<evidence type="ECO:0000313" key="10">
    <source>
        <dbReference type="Proteomes" id="UP001597183"/>
    </source>
</evidence>
<dbReference type="PROSITE" id="PS50082">
    <property type="entry name" value="WD_REPEATS_2"/>
    <property type="match status" value="8"/>
</dbReference>
<feature type="binding site" evidence="6">
    <location>
        <position position="42"/>
    </location>
    <ligand>
        <name>ATP</name>
        <dbReference type="ChEBI" id="CHEBI:30616"/>
    </ligand>
</feature>
<evidence type="ECO:0000256" key="4">
    <source>
        <dbReference type="ARBA" id="ARBA00022840"/>
    </source>
</evidence>
<dbReference type="InterPro" id="IPR020472">
    <property type="entry name" value="WD40_PAC1"/>
</dbReference>
<dbReference type="SMART" id="SM00320">
    <property type="entry name" value="WD40"/>
    <property type="match status" value="8"/>
</dbReference>
<keyword evidence="2" id="KW-0677">Repeat</keyword>
<reference evidence="10" key="1">
    <citation type="journal article" date="2019" name="Int. J. Syst. Evol. Microbiol.">
        <title>The Global Catalogue of Microorganisms (GCM) 10K type strain sequencing project: providing services to taxonomists for standard genome sequencing and annotation.</title>
        <authorList>
            <consortium name="The Broad Institute Genomics Platform"/>
            <consortium name="The Broad Institute Genome Sequencing Center for Infectious Disease"/>
            <person name="Wu L."/>
            <person name="Ma J."/>
        </authorList>
    </citation>
    <scope>NUCLEOTIDE SEQUENCE [LARGE SCALE GENOMIC DNA]</scope>
    <source>
        <strain evidence="10">CCM 7526</strain>
    </source>
</reference>
<feature type="compositionally biased region" description="Low complexity" evidence="7">
    <location>
        <begin position="354"/>
        <end position="366"/>
    </location>
</feature>
<feature type="compositionally biased region" description="Pro residues" evidence="7">
    <location>
        <begin position="338"/>
        <end position="348"/>
    </location>
</feature>
<dbReference type="PROSITE" id="PS50294">
    <property type="entry name" value="WD_REPEATS_REGION"/>
    <property type="match status" value="7"/>
</dbReference>
<evidence type="ECO:0000256" key="3">
    <source>
        <dbReference type="ARBA" id="ARBA00022741"/>
    </source>
</evidence>
<dbReference type="InterPro" id="IPR011009">
    <property type="entry name" value="Kinase-like_dom_sf"/>
</dbReference>
<evidence type="ECO:0000256" key="2">
    <source>
        <dbReference type="ARBA" id="ARBA00022737"/>
    </source>
</evidence>
<feature type="repeat" description="WD" evidence="5">
    <location>
        <begin position="593"/>
        <end position="634"/>
    </location>
</feature>
<evidence type="ECO:0000259" key="8">
    <source>
        <dbReference type="PROSITE" id="PS50011"/>
    </source>
</evidence>
<evidence type="ECO:0000256" key="6">
    <source>
        <dbReference type="PROSITE-ProRule" id="PRU10141"/>
    </source>
</evidence>
<dbReference type="InterPro" id="IPR053299">
    <property type="entry name" value="ASTRA_WD_repeat"/>
</dbReference>
<sequence length="792" mass="83470">MATEAVRMIAGRYRLAAAVGRGGMGAVWRAYDTLLDREVAVKQIWIAGADELDDPDDPLVRRALREAQATARIRHPHVVTVHDVVTDRGRPWLVMELISGQSLAQAITEHGLLTPRRTAQIGLPVLQALQAAHRAGIIHRDVKPANIMVDDTGRVVLTDFGIAMVGGKTALTATGQLLGSPSYLAPERINGRQAGPASDLWALGVTLYTAVTGRSPFQREDTQATVAAVLTAEPPAPAHAGRLWPVIKGLLAKDPDRRLTAEQAAPLLTKAAEPDDTSTGQGPGSARPATGHTRRRRPAASRRTGTDSLDDVPATLHAPPPTLAAPTGHLPSARPQPQTTPPEPPPVDPGHELATVTAVTASSSSSPQDLADRADLEPDRAPVTGHTADTRPIPAAVSAPANPSAIRVTVLPAQRIPADLPSSRTRARRTIAAGLAVIVIAAAAALVWQLKRPDTPTVAGLPTWTMTSTFTGHSTAAGTVAYSPDGEHLAIAGDDKTVRVWNLGTGEVRTLTGHTGEVRSVSYSPDGTHLATAGSDKTVRVWNLGTGKPSILTGHTDIVDKVVYSPDGHHLATGGWDKTVRVWDLGTGESRAFTGHTKLVNEVVYSPDGHHLVTTGLDDTARVWDLGTGESRTLTGHTNMVAEVAYSPDGRHLGVGSLDGAVRVWDLGTEKSRTLTGNVAAPLHSMVYSPDGRHLAATGFGDTIRVWNLDTGLSRVLTGHIGPVGAVAYSPDGRHLATSGSDKTVRVWDAETGESQPLTGHPGVVSEVLYSPDGRHLATVGLDNTVRIWTRS</sequence>
<keyword evidence="4 6" id="KW-0067">ATP-binding</keyword>
<dbReference type="SMART" id="SM00220">
    <property type="entry name" value="S_TKc"/>
    <property type="match status" value="1"/>
</dbReference>
<dbReference type="PROSITE" id="PS00678">
    <property type="entry name" value="WD_REPEATS_1"/>
    <property type="match status" value="5"/>
</dbReference>
<dbReference type="RefSeq" id="WP_317795637.1">
    <property type="nucleotide sequence ID" value="NZ_AP028461.1"/>
</dbReference>
<dbReference type="InterPro" id="IPR001680">
    <property type="entry name" value="WD40_rpt"/>
</dbReference>
<feature type="compositionally biased region" description="Basic and acidic residues" evidence="7">
    <location>
        <begin position="370"/>
        <end position="380"/>
    </location>
</feature>
<proteinExistence type="predicted"/>
<dbReference type="Gene3D" id="1.10.510.10">
    <property type="entry name" value="Transferase(Phosphotransferase) domain 1"/>
    <property type="match status" value="1"/>
</dbReference>